<evidence type="ECO:0000313" key="2">
    <source>
        <dbReference type="EMBL" id="CAG6766483.1"/>
    </source>
</evidence>
<feature type="domain" description="SPIN-DOC-like zinc-finger" evidence="1">
    <location>
        <begin position="19"/>
        <end position="62"/>
    </location>
</feature>
<accession>A0A8D9EU48</accession>
<name>A0A8D9EU48_9HEMI</name>
<dbReference type="Pfam" id="PF18658">
    <property type="entry name" value="zf-C2H2_12"/>
    <property type="match status" value="1"/>
</dbReference>
<organism evidence="2">
    <name type="scientific">Cacopsylla melanoneura</name>
    <dbReference type="NCBI Taxonomy" id="428564"/>
    <lineage>
        <taxon>Eukaryota</taxon>
        <taxon>Metazoa</taxon>
        <taxon>Ecdysozoa</taxon>
        <taxon>Arthropoda</taxon>
        <taxon>Hexapoda</taxon>
        <taxon>Insecta</taxon>
        <taxon>Pterygota</taxon>
        <taxon>Neoptera</taxon>
        <taxon>Paraneoptera</taxon>
        <taxon>Hemiptera</taxon>
        <taxon>Sternorrhyncha</taxon>
        <taxon>Psylloidea</taxon>
        <taxon>Psyllidae</taxon>
        <taxon>Psyllinae</taxon>
        <taxon>Cacopsylla</taxon>
    </lineage>
</organism>
<reference evidence="2" key="1">
    <citation type="submission" date="2021-05" db="EMBL/GenBank/DDBJ databases">
        <authorList>
            <person name="Alioto T."/>
            <person name="Alioto T."/>
            <person name="Gomez Garrido J."/>
        </authorList>
    </citation>
    <scope>NUCLEOTIDE SEQUENCE</scope>
</reference>
<dbReference type="EMBL" id="HBUF01570913">
    <property type="protein sequence ID" value="CAG6766483.1"/>
    <property type="molecule type" value="Transcribed_RNA"/>
</dbReference>
<dbReference type="InterPro" id="IPR040647">
    <property type="entry name" value="SPIN-DOC_Znf-C2H2"/>
</dbReference>
<dbReference type="PANTHER" id="PTHR45913:SF5">
    <property type="entry name" value="GENERAL TRANSCRIPTION FACTOR II-I REPEAT DOMAIN-CONTAINING PROTEIN 2A-LIKE PROTEIN"/>
    <property type="match status" value="1"/>
</dbReference>
<sequence length="128" mass="15100">MASSVPKKRKVTEEARVFQNKWTEDYFFIETQQKAICLICQESVAVMKAYNLKRHYDSKHSSKFDIIKGQFRVDKIETLKKNIQSQQLNLRTVFHTDEDCQIKNKDKDHRQTLGKHIADCNYKDGHGH</sequence>
<protein>
    <submittedName>
        <fullName evidence="2">General transcription factor II-I repeat domain-containing protein 2</fullName>
    </submittedName>
</protein>
<dbReference type="EMBL" id="HBUF01218602">
    <property type="protein sequence ID" value="CAG6668349.1"/>
    <property type="molecule type" value="Transcribed_RNA"/>
</dbReference>
<evidence type="ECO:0000259" key="1">
    <source>
        <dbReference type="Pfam" id="PF18658"/>
    </source>
</evidence>
<dbReference type="PANTHER" id="PTHR45913">
    <property type="entry name" value="EPM2A-INTERACTING PROTEIN 1"/>
    <property type="match status" value="1"/>
</dbReference>
<proteinExistence type="predicted"/>
<dbReference type="AlphaFoldDB" id="A0A8D9EU48"/>